<dbReference type="AlphaFoldDB" id="R2R548"/>
<evidence type="ECO:0000313" key="4">
    <source>
        <dbReference type="Proteomes" id="UP000013783"/>
    </source>
</evidence>
<keyword evidence="1" id="KW-0812">Transmembrane</keyword>
<gene>
    <name evidence="3" type="ORF">I585_03074</name>
    <name evidence="2" type="ORF">UAI_02735</name>
</gene>
<organism evidence="2 4">
    <name type="scientific">Enterococcus malodoratus ATCC 43197</name>
    <dbReference type="NCBI Taxonomy" id="1158601"/>
    <lineage>
        <taxon>Bacteria</taxon>
        <taxon>Bacillati</taxon>
        <taxon>Bacillota</taxon>
        <taxon>Bacilli</taxon>
        <taxon>Lactobacillales</taxon>
        <taxon>Enterococcaceae</taxon>
        <taxon>Enterococcus</taxon>
    </lineage>
</organism>
<dbReference type="STRING" id="71451.RV07_GL003956"/>
<proteinExistence type="predicted"/>
<dbReference type="OrthoDB" id="9933521at2"/>
<keyword evidence="5" id="KW-1185">Reference proteome</keyword>
<dbReference type="EMBL" id="ASWA01000003">
    <property type="protein sequence ID" value="EOT67553.1"/>
    <property type="molecule type" value="Genomic_DNA"/>
</dbReference>
<feature type="transmembrane region" description="Helical" evidence="1">
    <location>
        <begin position="6"/>
        <end position="26"/>
    </location>
</feature>
<dbReference type="Proteomes" id="UP000014148">
    <property type="component" value="Unassembled WGS sequence"/>
</dbReference>
<dbReference type="PATRIC" id="fig|1158601.3.peg.2693"/>
<evidence type="ECO:0000313" key="5">
    <source>
        <dbReference type="Proteomes" id="UP000014148"/>
    </source>
</evidence>
<keyword evidence="1" id="KW-1133">Transmembrane helix</keyword>
<dbReference type="EMBL" id="AJAK01000019">
    <property type="protein sequence ID" value="EOH75726.1"/>
    <property type="molecule type" value="Genomic_DNA"/>
</dbReference>
<dbReference type="eggNOG" id="ENOG5032KMU">
    <property type="taxonomic scope" value="Bacteria"/>
</dbReference>
<feature type="transmembrane region" description="Helical" evidence="1">
    <location>
        <begin position="46"/>
        <end position="64"/>
    </location>
</feature>
<sequence>MERYSWMLIVAAIGIISLIAFFYFIFNDMTKINTLNLPKRTYVLNYSLLMIVVVCIILAVYLYFDVQKQVNLLEKMV</sequence>
<evidence type="ECO:0000256" key="1">
    <source>
        <dbReference type="SAM" id="Phobius"/>
    </source>
</evidence>
<reference evidence="3 5" key="2">
    <citation type="submission" date="2013-03" db="EMBL/GenBank/DDBJ databases">
        <title>The Genome Sequence of Enterococcus malodoratus ATCC_43197 (PacBio/Illumina hybrid assembly).</title>
        <authorList>
            <consortium name="The Broad Institute Genomics Platform"/>
            <consortium name="The Broad Institute Genome Sequencing Center for Infectious Disease"/>
            <person name="Earl A."/>
            <person name="Russ C."/>
            <person name="Gilmore M."/>
            <person name="Surin D."/>
            <person name="Walker B."/>
            <person name="Young S."/>
            <person name="Zeng Q."/>
            <person name="Gargeya S."/>
            <person name="Fitzgerald M."/>
            <person name="Haas B."/>
            <person name="Abouelleil A."/>
            <person name="Allen A.W."/>
            <person name="Alvarado L."/>
            <person name="Arachchi H.M."/>
            <person name="Berlin A.M."/>
            <person name="Chapman S.B."/>
            <person name="Gainer-Dewar J."/>
            <person name="Goldberg J."/>
            <person name="Griggs A."/>
            <person name="Gujja S."/>
            <person name="Hansen M."/>
            <person name="Howarth C."/>
            <person name="Imamovic A."/>
            <person name="Ireland A."/>
            <person name="Larimer J."/>
            <person name="McCowan C."/>
            <person name="Murphy C."/>
            <person name="Pearson M."/>
            <person name="Poon T.W."/>
            <person name="Priest M."/>
            <person name="Roberts A."/>
            <person name="Saif S."/>
            <person name="Shea T."/>
            <person name="Sisk P."/>
            <person name="Sykes S."/>
            <person name="Wortman J."/>
            <person name="Nusbaum C."/>
            <person name="Birren B."/>
        </authorList>
    </citation>
    <scope>NUCLEOTIDE SEQUENCE [LARGE SCALE GENOMIC DNA]</scope>
    <source>
        <strain evidence="3 5">ATCC 43197</strain>
    </source>
</reference>
<keyword evidence="1" id="KW-0472">Membrane</keyword>
<reference evidence="2 4" key="1">
    <citation type="submission" date="2013-02" db="EMBL/GenBank/DDBJ databases">
        <title>The Genome Sequence of Enterococcus malodoratus ATCC_43197.</title>
        <authorList>
            <consortium name="The Broad Institute Genome Sequencing Platform"/>
            <consortium name="The Broad Institute Genome Sequencing Center for Infectious Disease"/>
            <person name="Earl A.M."/>
            <person name="Gilmore M.S."/>
            <person name="Lebreton F."/>
            <person name="Walker B."/>
            <person name="Young S.K."/>
            <person name="Zeng Q."/>
            <person name="Gargeya S."/>
            <person name="Fitzgerald M."/>
            <person name="Haas B."/>
            <person name="Abouelleil A."/>
            <person name="Alvarado L."/>
            <person name="Arachchi H.M."/>
            <person name="Berlin A.M."/>
            <person name="Chapman S.B."/>
            <person name="Dewar J."/>
            <person name="Goldberg J."/>
            <person name="Griggs A."/>
            <person name="Gujja S."/>
            <person name="Hansen M."/>
            <person name="Howarth C."/>
            <person name="Imamovic A."/>
            <person name="Larimer J."/>
            <person name="McCowan C."/>
            <person name="Murphy C."/>
            <person name="Neiman D."/>
            <person name="Pearson M."/>
            <person name="Priest M."/>
            <person name="Roberts A."/>
            <person name="Saif S."/>
            <person name="Shea T."/>
            <person name="Sisk P."/>
            <person name="Sykes S."/>
            <person name="Wortman J."/>
            <person name="Nusbaum C."/>
            <person name="Birren B."/>
        </authorList>
    </citation>
    <scope>NUCLEOTIDE SEQUENCE [LARGE SCALE GENOMIC DNA]</scope>
    <source>
        <strain evidence="2 4">ATCC 43197</strain>
    </source>
</reference>
<accession>R2R548</accession>
<dbReference type="RefSeq" id="WP_010741536.1">
    <property type="nucleotide sequence ID" value="NZ_KB946251.1"/>
</dbReference>
<comment type="caution">
    <text evidence="2">The sequence shown here is derived from an EMBL/GenBank/DDBJ whole genome shotgun (WGS) entry which is preliminary data.</text>
</comment>
<name>R2R548_9ENTE</name>
<dbReference type="Proteomes" id="UP000013783">
    <property type="component" value="Unassembled WGS sequence"/>
</dbReference>
<evidence type="ECO:0000313" key="2">
    <source>
        <dbReference type="EMBL" id="EOH75726.1"/>
    </source>
</evidence>
<evidence type="ECO:0000313" key="3">
    <source>
        <dbReference type="EMBL" id="EOT67553.1"/>
    </source>
</evidence>
<protein>
    <submittedName>
        <fullName evidence="2">Uncharacterized protein</fullName>
    </submittedName>
</protein>